<sequence>MRFSASALVAALPLLASAAQEDPFAEYKAQFQQILNTAMSYVPNPGKHDPVAALEAKMGSMRMSTLTLENWKDTLSEHVTPKTTVPDEWWVLISGRNKTCFGMYYSSLGTACARERMVRGHCGKIEQAFNETAAKFAITPGSPRMAYLNCDDQPILCNSWGVGTGYVWSFNMLPPPAEIDIYKKRLNFTTAASSDLVAASKGKDGHGWVKLDSWFHPYNGKAAELGLAVPWGYLVWGFNLVPNWLFMILVSFASRSMMSNRMANAGNDRRPAAAGSGGRPAAGQGSS</sequence>
<dbReference type="AlphaFoldDB" id="A0AB34FTZ0"/>
<keyword evidence="2" id="KW-0472">Membrane</keyword>
<organism evidence="4 5">
    <name type="scientific">Purpureocillium lavendulum</name>
    <dbReference type="NCBI Taxonomy" id="1247861"/>
    <lineage>
        <taxon>Eukaryota</taxon>
        <taxon>Fungi</taxon>
        <taxon>Dikarya</taxon>
        <taxon>Ascomycota</taxon>
        <taxon>Pezizomycotina</taxon>
        <taxon>Sordariomycetes</taxon>
        <taxon>Hypocreomycetidae</taxon>
        <taxon>Hypocreales</taxon>
        <taxon>Ophiocordycipitaceae</taxon>
        <taxon>Purpureocillium</taxon>
    </lineage>
</organism>
<dbReference type="GO" id="GO:0016787">
    <property type="term" value="F:hydrolase activity"/>
    <property type="evidence" value="ECO:0007669"/>
    <property type="project" value="UniProtKB-KW"/>
</dbReference>
<keyword evidence="3" id="KW-0732">Signal</keyword>
<evidence type="ECO:0000256" key="1">
    <source>
        <dbReference type="SAM" id="MobiDB-lite"/>
    </source>
</evidence>
<evidence type="ECO:0000313" key="4">
    <source>
        <dbReference type="EMBL" id="KAJ6441836.1"/>
    </source>
</evidence>
<protein>
    <submittedName>
        <fullName evidence="4">Peptidyl-tRNA hydrolase</fullName>
    </submittedName>
</protein>
<keyword evidence="5" id="KW-1185">Reference proteome</keyword>
<keyword evidence="4" id="KW-0378">Hydrolase</keyword>
<comment type="caution">
    <text evidence="4">The sequence shown here is derived from an EMBL/GenBank/DDBJ whole genome shotgun (WGS) entry which is preliminary data.</text>
</comment>
<feature type="compositionally biased region" description="Gly residues" evidence="1">
    <location>
        <begin position="275"/>
        <end position="287"/>
    </location>
</feature>
<name>A0AB34FTZ0_9HYPO</name>
<feature type="signal peptide" evidence="3">
    <location>
        <begin position="1"/>
        <end position="18"/>
    </location>
</feature>
<dbReference type="Proteomes" id="UP001163105">
    <property type="component" value="Unassembled WGS sequence"/>
</dbReference>
<feature type="transmembrane region" description="Helical" evidence="2">
    <location>
        <begin position="231"/>
        <end position="252"/>
    </location>
</feature>
<keyword evidence="2" id="KW-1133">Transmembrane helix</keyword>
<reference evidence="4" key="1">
    <citation type="submission" date="2023-01" db="EMBL/GenBank/DDBJ databases">
        <title>The growth and conidiation of Purpureocillium lavendulum are regulated by nitrogen source and histone H3K14 acetylation.</title>
        <authorList>
            <person name="Tang P."/>
            <person name="Han J."/>
            <person name="Zhang C."/>
            <person name="Tang P."/>
            <person name="Qi F."/>
            <person name="Zhang K."/>
            <person name="Liang L."/>
        </authorList>
    </citation>
    <scope>NUCLEOTIDE SEQUENCE</scope>
    <source>
        <strain evidence="4">YMF1.00683</strain>
    </source>
</reference>
<evidence type="ECO:0000256" key="3">
    <source>
        <dbReference type="SAM" id="SignalP"/>
    </source>
</evidence>
<gene>
    <name evidence="4" type="ORF">O9K51_05387</name>
</gene>
<keyword evidence="2" id="KW-0812">Transmembrane</keyword>
<accession>A0AB34FTZ0</accession>
<proteinExistence type="predicted"/>
<feature type="chain" id="PRO_5044334109" evidence="3">
    <location>
        <begin position="19"/>
        <end position="287"/>
    </location>
</feature>
<evidence type="ECO:0000313" key="5">
    <source>
        <dbReference type="Proteomes" id="UP001163105"/>
    </source>
</evidence>
<feature type="region of interest" description="Disordered" evidence="1">
    <location>
        <begin position="264"/>
        <end position="287"/>
    </location>
</feature>
<evidence type="ECO:0000256" key="2">
    <source>
        <dbReference type="SAM" id="Phobius"/>
    </source>
</evidence>
<dbReference type="EMBL" id="JAQHRD010000004">
    <property type="protein sequence ID" value="KAJ6441836.1"/>
    <property type="molecule type" value="Genomic_DNA"/>
</dbReference>